<dbReference type="AlphaFoldDB" id="A0AAP0HWZ2"/>
<dbReference type="Proteomes" id="UP001420932">
    <property type="component" value="Unassembled WGS sequence"/>
</dbReference>
<reference evidence="1 2" key="1">
    <citation type="submission" date="2024-01" db="EMBL/GenBank/DDBJ databases">
        <title>Genome assemblies of Stephania.</title>
        <authorList>
            <person name="Yang L."/>
        </authorList>
    </citation>
    <scope>NUCLEOTIDE SEQUENCE [LARGE SCALE GENOMIC DNA]</scope>
    <source>
        <strain evidence="1">YNDBR</strain>
        <tissue evidence="1">Leaf</tissue>
    </source>
</reference>
<sequence>MRVGAFNLTFLNKTSLSVRSFQALCSNDTQLRYLQKTSLSFLTLSIVFTRKLLGGYEA</sequence>
<comment type="caution">
    <text evidence="1">The sequence shown here is derived from an EMBL/GenBank/DDBJ whole genome shotgun (WGS) entry which is preliminary data.</text>
</comment>
<protein>
    <submittedName>
        <fullName evidence="1">Uncharacterized protein</fullName>
    </submittedName>
</protein>
<gene>
    <name evidence="1" type="ORF">Syun_026706</name>
</gene>
<dbReference type="EMBL" id="JBBNAF010000011">
    <property type="protein sequence ID" value="KAK9099661.1"/>
    <property type="molecule type" value="Genomic_DNA"/>
</dbReference>
<keyword evidence="2" id="KW-1185">Reference proteome</keyword>
<proteinExistence type="predicted"/>
<organism evidence="1 2">
    <name type="scientific">Stephania yunnanensis</name>
    <dbReference type="NCBI Taxonomy" id="152371"/>
    <lineage>
        <taxon>Eukaryota</taxon>
        <taxon>Viridiplantae</taxon>
        <taxon>Streptophyta</taxon>
        <taxon>Embryophyta</taxon>
        <taxon>Tracheophyta</taxon>
        <taxon>Spermatophyta</taxon>
        <taxon>Magnoliopsida</taxon>
        <taxon>Ranunculales</taxon>
        <taxon>Menispermaceae</taxon>
        <taxon>Menispermoideae</taxon>
        <taxon>Cissampelideae</taxon>
        <taxon>Stephania</taxon>
    </lineage>
</organism>
<evidence type="ECO:0000313" key="1">
    <source>
        <dbReference type="EMBL" id="KAK9099661.1"/>
    </source>
</evidence>
<name>A0AAP0HWZ2_9MAGN</name>
<evidence type="ECO:0000313" key="2">
    <source>
        <dbReference type="Proteomes" id="UP001420932"/>
    </source>
</evidence>
<accession>A0AAP0HWZ2</accession>